<dbReference type="GO" id="GO:0009331">
    <property type="term" value="C:glycerol-3-phosphate dehydrogenase (FAD) complex"/>
    <property type="evidence" value="ECO:0007669"/>
    <property type="project" value="UniProtKB-UniRule"/>
</dbReference>
<accession>A0A1I3LT72</accession>
<dbReference type="STRING" id="588602.SAMN04487991_1132"/>
<evidence type="ECO:0000256" key="3">
    <source>
        <dbReference type="ARBA" id="ARBA00022630"/>
    </source>
</evidence>
<evidence type="ECO:0000259" key="8">
    <source>
        <dbReference type="Pfam" id="PF01266"/>
    </source>
</evidence>
<dbReference type="EMBL" id="FORH01000001">
    <property type="protein sequence ID" value="SFI87740.1"/>
    <property type="molecule type" value="Genomic_DNA"/>
</dbReference>
<name>A0A1I3LT72_9RHOB</name>
<dbReference type="InterPro" id="IPR036188">
    <property type="entry name" value="FAD/NAD-bd_sf"/>
</dbReference>
<sequence length="539" mass="60031">MANPVSSNPAPRDPSEDPTETLNDLFVIGGGINGCGIARDAAGRGLSVALAEMGDLAQATSSASSKMFHGGLRYLEYGEVRLVREALAEREVLLNAMPHIAFPMRFVLPLSREMRFDADTPISKLLKYTMPWLKGQRPGWIIRIGLWMYDHLGKRKILPGTSGYDLADRPEGAPLKDMFKHALEYSDVWVDDARLVVLNAMDARDHGATVMVRTKVTSARRMADHWEIEISRLDGTQERLRAKALVNAGGPWVADIISGVIGENSRESVRLVRGSHIVVPRIAEHDKAYFLQGSDGRVIFFLPFQRDFTMIGTTEVTHETDPLGAEATFEEKRYLLDFANQYLKVPLTQADVVHSFAGVRPLYEDGAKSATAATREYVLSLDENGPPLLNVFGGKITTYRKLAEAALEKLGKFFTMTQPWTAEAMLPGGFTYGRDAEQITSLTMQYPFLSHDAADRLVHLYGRNAAAIFDDVVGATDMGRDFGHGLTEAELRYLVREEFAREVEDVIWRRTKLGLYLSAAEIAAIDDWMRQHVPLLVDQ</sequence>
<keyword evidence="5 6" id="KW-0560">Oxidoreductase</keyword>
<dbReference type="RefSeq" id="WP_090058716.1">
    <property type="nucleotide sequence ID" value="NZ_FORH01000001.1"/>
</dbReference>
<dbReference type="Pfam" id="PF01266">
    <property type="entry name" value="DAO"/>
    <property type="match status" value="1"/>
</dbReference>
<dbReference type="PROSITE" id="PS00977">
    <property type="entry name" value="FAD_G3PDH_1"/>
    <property type="match status" value="1"/>
</dbReference>
<dbReference type="PRINTS" id="PR01001">
    <property type="entry name" value="FADG3PDH"/>
</dbReference>
<dbReference type="Gene3D" id="6.10.250.1890">
    <property type="match status" value="1"/>
</dbReference>
<dbReference type="Gene3D" id="3.50.50.60">
    <property type="entry name" value="FAD/NAD(P)-binding domain"/>
    <property type="match status" value="1"/>
</dbReference>
<protein>
    <recommendedName>
        <fullName evidence="6">Glycerol-3-phosphate dehydrogenase</fullName>
        <ecNumber evidence="6">1.1.5.3</ecNumber>
    </recommendedName>
</protein>
<evidence type="ECO:0000313" key="10">
    <source>
        <dbReference type="EMBL" id="SFI87740.1"/>
    </source>
</evidence>
<organism evidence="10 11">
    <name type="scientific">Celeribacter neptunius</name>
    <dbReference type="NCBI Taxonomy" id="588602"/>
    <lineage>
        <taxon>Bacteria</taxon>
        <taxon>Pseudomonadati</taxon>
        <taxon>Pseudomonadota</taxon>
        <taxon>Alphaproteobacteria</taxon>
        <taxon>Rhodobacterales</taxon>
        <taxon>Roseobacteraceae</taxon>
        <taxon>Celeribacter</taxon>
    </lineage>
</organism>
<dbReference type="OrthoDB" id="9766796at2"/>
<dbReference type="Proteomes" id="UP000199630">
    <property type="component" value="Unassembled WGS sequence"/>
</dbReference>
<dbReference type="GO" id="GO:0004368">
    <property type="term" value="F:glycerol-3-phosphate dehydrogenase (quinone) activity"/>
    <property type="evidence" value="ECO:0007669"/>
    <property type="project" value="UniProtKB-EC"/>
</dbReference>
<dbReference type="PANTHER" id="PTHR11985">
    <property type="entry name" value="GLYCEROL-3-PHOSPHATE DEHYDROGENASE"/>
    <property type="match status" value="1"/>
</dbReference>
<evidence type="ECO:0000256" key="6">
    <source>
        <dbReference type="RuleBase" id="RU361217"/>
    </source>
</evidence>
<dbReference type="InterPro" id="IPR006076">
    <property type="entry name" value="FAD-dep_OxRdtase"/>
</dbReference>
<feature type="region of interest" description="Disordered" evidence="7">
    <location>
        <begin position="1"/>
        <end position="20"/>
    </location>
</feature>
<dbReference type="GO" id="GO:0046168">
    <property type="term" value="P:glycerol-3-phosphate catabolic process"/>
    <property type="evidence" value="ECO:0007669"/>
    <property type="project" value="TreeGrafter"/>
</dbReference>
<gene>
    <name evidence="10" type="ORF">SAMN04487991_1132</name>
</gene>
<dbReference type="EC" id="1.1.5.3" evidence="6"/>
<evidence type="ECO:0000259" key="9">
    <source>
        <dbReference type="Pfam" id="PF16901"/>
    </source>
</evidence>
<dbReference type="InterPro" id="IPR038299">
    <property type="entry name" value="DAO_C_sf"/>
</dbReference>
<comment type="similarity">
    <text evidence="2 6">Belongs to the FAD-dependent glycerol-3-phosphate dehydrogenase family.</text>
</comment>
<dbReference type="InterPro" id="IPR031656">
    <property type="entry name" value="DAO_C"/>
</dbReference>
<dbReference type="NCBIfam" id="NF009906">
    <property type="entry name" value="PRK13369.1"/>
    <property type="match status" value="1"/>
</dbReference>
<dbReference type="NCBIfam" id="NF008899">
    <property type="entry name" value="PRK12266.1"/>
    <property type="match status" value="1"/>
</dbReference>
<evidence type="ECO:0000256" key="4">
    <source>
        <dbReference type="ARBA" id="ARBA00022827"/>
    </source>
</evidence>
<feature type="domain" description="FAD dependent oxidoreductase" evidence="8">
    <location>
        <begin position="24"/>
        <end position="400"/>
    </location>
</feature>
<proteinExistence type="inferred from homology"/>
<dbReference type="Pfam" id="PF16901">
    <property type="entry name" value="DAO_C"/>
    <property type="match status" value="1"/>
</dbReference>
<evidence type="ECO:0000313" key="11">
    <source>
        <dbReference type="Proteomes" id="UP000199630"/>
    </source>
</evidence>
<evidence type="ECO:0000256" key="5">
    <source>
        <dbReference type="ARBA" id="ARBA00023002"/>
    </source>
</evidence>
<evidence type="ECO:0000256" key="7">
    <source>
        <dbReference type="SAM" id="MobiDB-lite"/>
    </source>
</evidence>
<feature type="domain" description="Alpha-glycerophosphate oxidase C-terminal" evidence="9">
    <location>
        <begin position="421"/>
        <end position="523"/>
    </location>
</feature>
<dbReference type="Gene3D" id="3.30.9.10">
    <property type="entry name" value="D-Amino Acid Oxidase, subunit A, domain 2"/>
    <property type="match status" value="1"/>
</dbReference>
<dbReference type="AlphaFoldDB" id="A0A1I3LT72"/>
<keyword evidence="4" id="KW-0274">FAD</keyword>
<dbReference type="PROSITE" id="PS00978">
    <property type="entry name" value="FAD_G3PDH_2"/>
    <property type="match status" value="1"/>
</dbReference>
<dbReference type="InterPro" id="IPR000447">
    <property type="entry name" value="G3P_DH_FAD-dep"/>
</dbReference>
<dbReference type="Gene3D" id="1.10.8.870">
    <property type="entry name" value="Alpha-glycerophosphate oxidase, cap domain"/>
    <property type="match status" value="1"/>
</dbReference>
<keyword evidence="11" id="KW-1185">Reference proteome</keyword>
<evidence type="ECO:0000256" key="1">
    <source>
        <dbReference type="ARBA" id="ARBA00001974"/>
    </source>
</evidence>
<evidence type="ECO:0000256" key="2">
    <source>
        <dbReference type="ARBA" id="ARBA00007330"/>
    </source>
</evidence>
<dbReference type="PANTHER" id="PTHR11985:SF15">
    <property type="entry name" value="GLYCEROL-3-PHOSPHATE DEHYDROGENASE, MITOCHONDRIAL"/>
    <property type="match status" value="1"/>
</dbReference>
<comment type="cofactor">
    <cofactor evidence="1 6">
        <name>FAD</name>
        <dbReference type="ChEBI" id="CHEBI:57692"/>
    </cofactor>
</comment>
<reference evidence="11" key="1">
    <citation type="submission" date="2016-10" db="EMBL/GenBank/DDBJ databases">
        <authorList>
            <person name="Varghese N."/>
            <person name="Submissions S."/>
        </authorList>
    </citation>
    <scope>NUCLEOTIDE SEQUENCE [LARGE SCALE GENOMIC DNA]</scope>
    <source>
        <strain evidence="11">DSM 26471</strain>
    </source>
</reference>
<keyword evidence="3 6" id="KW-0285">Flavoprotein</keyword>
<comment type="catalytic activity">
    <reaction evidence="6">
        <text>a quinone + sn-glycerol 3-phosphate = dihydroxyacetone phosphate + a quinol</text>
        <dbReference type="Rhea" id="RHEA:18977"/>
        <dbReference type="ChEBI" id="CHEBI:24646"/>
        <dbReference type="ChEBI" id="CHEBI:57597"/>
        <dbReference type="ChEBI" id="CHEBI:57642"/>
        <dbReference type="ChEBI" id="CHEBI:132124"/>
        <dbReference type="EC" id="1.1.5.3"/>
    </reaction>
</comment>
<dbReference type="SUPFAM" id="SSF51905">
    <property type="entry name" value="FAD/NAD(P)-binding domain"/>
    <property type="match status" value="1"/>
</dbReference>